<reference evidence="10" key="1">
    <citation type="journal article" date="2020" name="Fungal Divers.">
        <title>Resolving the Mortierellaceae phylogeny through synthesis of multi-gene phylogenetics and phylogenomics.</title>
        <authorList>
            <person name="Vandepol N."/>
            <person name="Liber J."/>
            <person name="Desiro A."/>
            <person name="Na H."/>
            <person name="Kennedy M."/>
            <person name="Barry K."/>
            <person name="Grigoriev I.V."/>
            <person name="Miller A.N."/>
            <person name="O'Donnell K."/>
            <person name="Stajich J.E."/>
            <person name="Bonito G."/>
        </authorList>
    </citation>
    <scope>NUCLEOTIDE SEQUENCE</scope>
    <source>
        <strain evidence="10">BC1065</strain>
    </source>
</reference>
<feature type="transmembrane region" description="Helical" evidence="8">
    <location>
        <begin position="486"/>
        <end position="505"/>
    </location>
</feature>
<evidence type="ECO:0000256" key="4">
    <source>
        <dbReference type="ARBA" id="ARBA00022692"/>
    </source>
</evidence>
<dbReference type="InterPro" id="IPR036259">
    <property type="entry name" value="MFS_trans_sf"/>
</dbReference>
<keyword evidence="6 8" id="KW-0472">Membrane</keyword>
<evidence type="ECO:0000259" key="9">
    <source>
        <dbReference type="PROSITE" id="PS50850"/>
    </source>
</evidence>
<dbReference type="PROSITE" id="PS50850">
    <property type="entry name" value="MFS"/>
    <property type="match status" value="1"/>
</dbReference>
<feature type="transmembrane region" description="Helical" evidence="8">
    <location>
        <begin position="421"/>
        <end position="440"/>
    </location>
</feature>
<keyword evidence="5 8" id="KW-1133">Transmembrane helix</keyword>
<feature type="transmembrane region" description="Helical" evidence="8">
    <location>
        <begin position="517"/>
        <end position="539"/>
    </location>
</feature>
<evidence type="ECO:0000256" key="5">
    <source>
        <dbReference type="ARBA" id="ARBA00022989"/>
    </source>
</evidence>
<name>A0A9P6QC37_9FUNG</name>
<evidence type="ECO:0000256" key="2">
    <source>
        <dbReference type="ARBA" id="ARBA00022448"/>
    </source>
</evidence>
<evidence type="ECO:0000256" key="3">
    <source>
        <dbReference type="ARBA" id="ARBA00022592"/>
    </source>
</evidence>
<dbReference type="OrthoDB" id="433512at2759"/>
<protein>
    <submittedName>
        <fullName evidence="10">Inorganic phosphate transporter pho84</fullName>
    </submittedName>
</protein>
<organism evidence="10 11">
    <name type="scientific">Actinomortierella ambigua</name>
    <dbReference type="NCBI Taxonomy" id="1343610"/>
    <lineage>
        <taxon>Eukaryota</taxon>
        <taxon>Fungi</taxon>
        <taxon>Fungi incertae sedis</taxon>
        <taxon>Mucoromycota</taxon>
        <taxon>Mortierellomycotina</taxon>
        <taxon>Mortierellomycetes</taxon>
        <taxon>Mortierellales</taxon>
        <taxon>Mortierellaceae</taxon>
        <taxon>Actinomortierella</taxon>
    </lineage>
</organism>
<dbReference type="Gene3D" id="1.20.1250.20">
    <property type="entry name" value="MFS general substrate transporter like domains"/>
    <property type="match status" value="2"/>
</dbReference>
<feature type="transmembrane region" description="Helical" evidence="8">
    <location>
        <begin position="343"/>
        <end position="363"/>
    </location>
</feature>
<keyword evidence="3" id="KW-0592">Phosphate transport</keyword>
<dbReference type="PROSITE" id="PS00217">
    <property type="entry name" value="SUGAR_TRANSPORT_2"/>
    <property type="match status" value="1"/>
</dbReference>
<evidence type="ECO:0000256" key="1">
    <source>
        <dbReference type="ARBA" id="ARBA00004141"/>
    </source>
</evidence>
<keyword evidence="4 8" id="KW-0812">Transmembrane</keyword>
<dbReference type="PANTHER" id="PTHR24064">
    <property type="entry name" value="SOLUTE CARRIER FAMILY 22 MEMBER"/>
    <property type="match status" value="1"/>
</dbReference>
<dbReference type="EMBL" id="JAAAJB010000137">
    <property type="protein sequence ID" value="KAG0264533.1"/>
    <property type="molecule type" value="Genomic_DNA"/>
</dbReference>
<dbReference type="InterPro" id="IPR020846">
    <property type="entry name" value="MFS_dom"/>
</dbReference>
<dbReference type="GO" id="GO:0006817">
    <property type="term" value="P:phosphate ion transport"/>
    <property type="evidence" value="ECO:0007669"/>
    <property type="project" value="UniProtKB-KW"/>
</dbReference>
<feature type="transmembrane region" description="Helical" evidence="8">
    <location>
        <begin position="446"/>
        <end position="465"/>
    </location>
</feature>
<feature type="transmembrane region" description="Helical" evidence="8">
    <location>
        <begin position="76"/>
        <end position="100"/>
    </location>
</feature>
<evidence type="ECO:0000256" key="7">
    <source>
        <dbReference type="SAM" id="MobiDB-lite"/>
    </source>
</evidence>
<feature type="domain" description="Major facilitator superfamily (MFS) profile" evidence="9">
    <location>
        <begin position="80"/>
        <end position="544"/>
    </location>
</feature>
<dbReference type="GO" id="GO:0005315">
    <property type="term" value="F:phosphate transmembrane transporter activity"/>
    <property type="evidence" value="ECO:0007669"/>
    <property type="project" value="InterPro"/>
</dbReference>
<evidence type="ECO:0000313" key="11">
    <source>
        <dbReference type="Proteomes" id="UP000807716"/>
    </source>
</evidence>
<dbReference type="InterPro" id="IPR005828">
    <property type="entry name" value="MFS_sugar_transport-like"/>
</dbReference>
<feature type="transmembrane region" description="Helical" evidence="8">
    <location>
        <begin position="177"/>
        <end position="200"/>
    </location>
</feature>
<feature type="transmembrane region" description="Helical" evidence="8">
    <location>
        <begin position="255"/>
        <end position="274"/>
    </location>
</feature>
<keyword evidence="2" id="KW-0813">Transport</keyword>
<feature type="region of interest" description="Disordered" evidence="7">
    <location>
        <begin position="17"/>
        <end position="40"/>
    </location>
</feature>
<dbReference type="GO" id="GO:0016020">
    <property type="term" value="C:membrane"/>
    <property type="evidence" value="ECO:0007669"/>
    <property type="project" value="UniProtKB-SubCell"/>
</dbReference>
<accession>A0A9P6QC37</accession>
<feature type="transmembrane region" description="Helical" evidence="8">
    <location>
        <begin position="152"/>
        <end position="171"/>
    </location>
</feature>
<dbReference type="CDD" id="cd17364">
    <property type="entry name" value="MFS_PhT"/>
    <property type="match status" value="1"/>
</dbReference>
<feature type="transmembrane region" description="Helical" evidence="8">
    <location>
        <begin position="120"/>
        <end position="140"/>
    </location>
</feature>
<dbReference type="InterPro" id="IPR004738">
    <property type="entry name" value="Phos_permease"/>
</dbReference>
<evidence type="ECO:0000256" key="8">
    <source>
        <dbReference type="SAM" id="Phobius"/>
    </source>
</evidence>
<sequence>MVRMLPAGWLRIANHGRQGTRPHPLATVGQRTVQSPDEAPSMEKMSLYRNKLDPTELNQRRRAALSKIDNAEFGWFHIRACLVAGVGFFTDAYDLFAINLVTPMLGLVYYGGDMPASVDLGIKVSASIGTFIGQVFFGWLADRLGRKRMYGIELMIIIVATLGQALSGVGSKLSLPAALIIWRLILGVGVGGDYPLSAVITSEFATTNRRGAMMAAVFAMQGFGYLTTGVVALILLAGFKDSIIAEGDNPASLDYVWRVLIGFGCVPALVAVYFRLTIPETPRYVIDVENNLRRAERDVDHVLSDTKRNNLHADDDIEIVRNEAVVKGTWADFRRYFGKWMNLKILIGTSVTWFALDVAFYGIGLNNSFILSSINFSSVHGNAYATMWNSAVGQIIIVLLGAVPGYWVTVFTIERLGRVRIQLIGFVMSCIFFCVLGFAYDKIKATSIALFITLFALTQFFQNFGPNSTTFIIPGEVFPTRYRSTGHGISAGAGKLGAIVAQVGFSQLKDRGGKNAFIPQLLQIFALFMFIGLVFTFLIPETKGKTLEELSNEEEPEAAPTTLSEVPHVRQNALFDDK</sequence>
<dbReference type="AlphaFoldDB" id="A0A9P6QC37"/>
<gene>
    <name evidence="10" type="primary">PHO84_1</name>
    <name evidence="10" type="ORF">DFQ27_001160</name>
</gene>
<feature type="transmembrane region" description="Helical" evidence="8">
    <location>
        <begin position="212"/>
        <end position="235"/>
    </location>
</feature>
<dbReference type="SUPFAM" id="SSF103473">
    <property type="entry name" value="MFS general substrate transporter"/>
    <property type="match status" value="1"/>
</dbReference>
<dbReference type="NCBIfam" id="TIGR00887">
    <property type="entry name" value="2A0109"/>
    <property type="match status" value="1"/>
</dbReference>
<feature type="transmembrane region" description="Helical" evidence="8">
    <location>
        <begin position="383"/>
        <end position="409"/>
    </location>
</feature>
<evidence type="ECO:0000256" key="6">
    <source>
        <dbReference type="ARBA" id="ARBA00023136"/>
    </source>
</evidence>
<evidence type="ECO:0000313" key="10">
    <source>
        <dbReference type="EMBL" id="KAG0264533.1"/>
    </source>
</evidence>
<dbReference type="Pfam" id="PF00083">
    <property type="entry name" value="Sugar_tr"/>
    <property type="match status" value="1"/>
</dbReference>
<keyword evidence="11" id="KW-1185">Reference proteome</keyword>
<dbReference type="InterPro" id="IPR005829">
    <property type="entry name" value="Sugar_transporter_CS"/>
</dbReference>
<proteinExistence type="predicted"/>
<comment type="subcellular location">
    <subcellularLocation>
        <location evidence="1">Membrane</location>
        <topology evidence="1">Multi-pass membrane protein</topology>
    </subcellularLocation>
</comment>
<comment type="caution">
    <text evidence="10">The sequence shown here is derived from an EMBL/GenBank/DDBJ whole genome shotgun (WGS) entry which is preliminary data.</text>
</comment>
<dbReference type="Proteomes" id="UP000807716">
    <property type="component" value="Unassembled WGS sequence"/>
</dbReference>